<dbReference type="KEGG" id="ovb:NB640_06005"/>
<dbReference type="InterPro" id="IPR007452">
    <property type="entry name" value="TamB_C"/>
</dbReference>
<protein>
    <submittedName>
        <fullName evidence="6">Translocation/assembly module TamB domain-containing protein</fullName>
    </submittedName>
</protein>
<keyword evidence="7" id="KW-1185">Reference proteome</keyword>
<evidence type="ECO:0000259" key="5">
    <source>
        <dbReference type="Pfam" id="PF04357"/>
    </source>
</evidence>
<dbReference type="GO" id="GO:0009306">
    <property type="term" value="P:protein secretion"/>
    <property type="evidence" value="ECO:0007669"/>
    <property type="project" value="InterPro"/>
</dbReference>
<keyword evidence="4" id="KW-0472">Membrane</keyword>
<evidence type="ECO:0000313" key="6">
    <source>
        <dbReference type="EMBL" id="WAW11181.1"/>
    </source>
</evidence>
<organism evidence="6 7">
    <name type="scientific">Oxalobacter vibrioformis</name>
    <dbReference type="NCBI Taxonomy" id="933080"/>
    <lineage>
        <taxon>Bacteria</taxon>
        <taxon>Pseudomonadati</taxon>
        <taxon>Pseudomonadota</taxon>
        <taxon>Betaproteobacteria</taxon>
        <taxon>Burkholderiales</taxon>
        <taxon>Oxalobacteraceae</taxon>
        <taxon>Oxalobacter</taxon>
    </lineage>
</organism>
<keyword evidence="2" id="KW-0812">Transmembrane</keyword>
<evidence type="ECO:0000256" key="1">
    <source>
        <dbReference type="ARBA" id="ARBA00004167"/>
    </source>
</evidence>
<dbReference type="PANTHER" id="PTHR36985">
    <property type="entry name" value="TRANSLOCATION AND ASSEMBLY MODULE SUBUNIT TAMB"/>
    <property type="match status" value="1"/>
</dbReference>
<dbReference type="GO" id="GO:0097347">
    <property type="term" value="C:TAM protein secretion complex"/>
    <property type="evidence" value="ECO:0007669"/>
    <property type="project" value="TreeGrafter"/>
</dbReference>
<reference evidence="6" key="1">
    <citation type="journal article" date="2022" name="Front. Microbiol.">
        <title>New perspectives on an old grouping: The genomic and phenotypic variability of Oxalobacter formigenes and the implications for calcium oxalate stone prevention.</title>
        <authorList>
            <person name="Chmiel J.A."/>
            <person name="Carr C."/>
            <person name="Stuivenberg G.A."/>
            <person name="Venema R."/>
            <person name="Chanyi R.M."/>
            <person name="Al K.F."/>
            <person name="Giguere D."/>
            <person name="Say H."/>
            <person name="Akouris P.P."/>
            <person name="Dominguez Romero S.A."/>
            <person name="Kwong A."/>
            <person name="Tai V."/>
            <person name="Koval S.F."/>
            <person name="Razvi H."/>
            <person name="Bjazevic J."/>
            <person name="Burton J.P."/>
        </authorList>
    </citation>
    <scope>NUCLEOTIDE SEQUENCE</scope>
    <source>
        <strain evidence="6">WoOx3</strain>
    </source>
</reference>
<dbReference type="PANTHER" id="PTHR36985:SF1">
    <property type="entry name" value="TRANSLOCATION AND ASSEMBLY MODULE SUBUNIT TAMB"/>
    <property type="match status" value="1"/>
</dbReference>
<dbReference type="GO" id="GO:0005886">
    <property type="term" value="C:plasma membrane"/>
    <property type="evidence" value="ECO:0007669"/>
    <property type="project" value="InterPro"/>
</dbReference>
<keyword evidence="3" id="KW-1133">Transmembrane helix</keyword>
<dbReference type="RefSeq" id="WP_269310291.1">
    <property type="nucleotide sequence ID" value="NZ_CP098242.1"/>
</dbReference>
<comment type="subcellular location">
    <subcellularLocation>
        <location evidence="1">Membrane</location>
        <topology evidence="1">Single-pass membrane protein</topology>
    </subcellularLocation>
</comment>
<evidence type="ECO:0000313" key="7">
    <source>
        <dbReference type="Proteomes" id="UP001156215"/>
    </source>
</evidence>
<evidence type="ECO:0000256" key="3">
    <source>
        <dbReference type="ARBA" id="ARBA00022989"/>
    </source>
</evidence>
<evidence type="ECO:0000256" key="4">
    <source>
        <dbReference type="ARBA" id="ARBA00023136"/>
    </source>
</evidence>
<dbReference type="Proteomes" id="UP001156215">
    <property type="component" value="Chromosome"/>
</dbReference>
<evidence type="ECO:0000256" key="2">
    <source>
        <dbReference type="ARBA" id="ARBA00022692"/>
    </source>
</evidence>
<dbReference type="EMBL" id="CP098242">
    <property type="protein sequence ID" value="WAW11181.1"/>
    <property type="molecule type" value="Genomic_DNA"/>
</dbReference>
<accession>A0A9E9LXQ1</accession>
<proteinExistence type="predicted"/>
<feature type="domain" description="Translocation and assembly module TamB C-terminal" evidence="5">
    <location>
        <begin position="901"/>
        <end position="1241"/>
    </location>
</feature>
<name>A0A9E9LXQ1_9BURK</name>
<dbReference type="AlphaFoldDB" id="A0A9E9LXQ1"/>
<gene>
    <name evidence="6" type="ORF">NB640_06005</name>
</gene>
<dbReference type="Pfam" id="PF04357">
    <property type="entry name" value="TamB"/>
    <property type="match status" value="1"/>
</dbReference>
<sequence length="1242" mass="133762">MRRWLIILLAVPVVAVVTLLVVIQHEFALKWVADKIVSSSNGSIILNGVSGSLTGTMKVEEAVYLTPERKISAEEVEISWWPSRILLGQLGVESVTVSRLTIESGVPSDAPFTLPESLVPPLSIHVGKVQVDQLTYDALRFQDVRLSLDANKAAWELKEAGFESPFGIVSAELKLGTHAPFSLDGKATVNHEKAEGTAQVAGDLHDIRFEGQFAGFGAEVKANAKVTPFAGFILPSLSLNAKNVDPSQVSADWPQSRIQATAEIQTKADESVAGSVRIDNTIPGTIDANRLPLRTVTARMGGNTQIMLLEQLVMDMGAAGQFSGNGRLSLDGVDLSLRTGRFDLSGIHSSIRKTAISGNIAVSAEEKKQVMTVKLAESRLALDARVIHASDRLDLPLFRLRAANGEIQLEGSMGLTLARDFSFDGKASRFNLSALGAYPSSEINATIAAKGHLSPEWHAAINYALQPSRFLDNPLTGKGRFTVTATALRDVEVLLALGPNSFNANGAFGKAGESLRWKLDAPKLAALGKPFEGTVAGEGTLSGTFEALQAKLKLDGSDLAFPGPVRAKSIHADGRFGTRPADLMDVRIDARNLAAADMLWSALQFQANGTLQAHSLEASAQNNTMDLYTRAAGGWKAKQGWGGEIQALENKGKQPFSLASPAPLHAGTRLFSLQDFTLTFPDGRLVVNKLEKRGSRIRSDGYAKGFPLRYLTAFAPALRQKVGGQLVFGAEWSVDMDRMLTGKVHVYRESGDLTIRGDTSVKLGLTEMDMRLNLAKNELDVLANIKGETTGVIQLTANAQLVRNRNGWHFPKQSPFRLQLDADMPTLDWVSVVSGQPDIDINGSLKVKINGAGTIGDPRLTGTFAGNALSFRWYTWGVKLHDGQLLARLDNNRVTLEQATIRGDEGVFRMEGGGSFDHGNMHINLSFLADKLLLLSSPDKQLALSGQGQMTLDNEKMTLNGKWRVDKALIQSVEYNNVNFSDDVVVLGREDSASESKKPMAVAMDMTIDLGDRFRIDGWGLDARLEGNLQVASAEDQSLRVFGKVQAVNATFNAYGQKLTVERGNVVFSGPAERPSLDILAIRKVPTFGMEDAVEAGVQVRGTPQNLQVKLVSNPNVSDSEKLSWLILGHGGAQSANDHDRSVVAAAAAALLSTSSLGSMQSGLASTIGVDEIGVGAGADMESTVLSVSKQISNRLYLTYEQGISTVSNLVKLRYIVSQRVRVEAATGTSSAIDLLYEWSFD</sequence>